<protein>
    <recommendedName>
        <fullName evidence="6">Dynactin subunit 2</fullName>
    </recommendedName>
</protein>
<dbReference type="InterPro" id="IPR028133">
    <property type="entry name" value="Dynamitin"/>
</dbReference>
<evidence type="ECO:0000313" key="5">
    <source>
        <dbReference type="Proteomes" id="UP000094801"/>
    </source>
</evidence>
<dbReference type="GO" id="GO:0005869">
    <property type="term" value="C:dynactin complex"/>
    <property type="evidence" value="ECO:0007669"/>
    <property type="project" value="InterPro"/>
</dbReference>
<proteinExistence type="predicted"/>
<evidence type="ECO:0000256" key="3">
    <source>
        <dbReference type="SAM" id="MobiDB-lite"/>
    </source>
</evidence>
<dbReference type="OrthoDB" id="3998030at2759"/>
<comment type="subcellular location">
    <subcellularLocation>
        <location evidence="1">Cytoplasm</location>
    </subcellularLocation>
</comment>
<keyword evidence="2" id="KW-0963">Cytoplasm</keyword>
<dbReference type="AlphaFoldDB" id="A0A1E4ST96"/>
<reference evidence="5" key="1">
    <citation type="submission" date="2016-04" db="EMBL/GenBank/DDBJ databases">
        <title>Comparative genomics of biotechnologically important yeasts.</title>
        <authorList>
            <consortium name="DOE Joint Genome Institute"/>
            <person name="Riley R."/>
            <person name="Haridas S."/>
            <person name="Wolfe K.H."/>
            <person name="Lopes M.R."/>
            <person name="Hittinger C.T."/>
            <person name="Goker M."/>
            <person name="Salamov A."/>
            <person name="Wisecaver J."/>
            <person name="Long T.M."/>
            <person name="Aerts A.L."/>
            <person name="Barry K."/>
            <person name="Choi C."/>
            <person name="Clum A."/>
            <person name="Coughlan A.Y."/>
            <person name="Deshpande S."/>
            <person name="Douglass A.P."/>
            <person name="Hanson S.J."/>
            <person name="Klenk H.-P."/>
            <person name="Labutti K."/>
            <person name="Lapidus A."/>
            <person name="Lindquist E."/>
            <person name="Lipzen A."/>
            <person name="Meier-Kolthoff J.P."/>
            <person name="Ohm R.A."/>
            <person name="Otillar R.P."/>
            <person name="Pangilinan J."/>
            <person name="Peng Y."/>
            <person name="Rokas A."/>
            <person name="Rosa C.A."/>
            <person name="Scheuner C."/>
            <person name="Sibirny A.A."/>
            <person name="Slot J.C."/>
            <person name="Stielow J.B."/>
            <person name="Sun H."/>
            <person name="Kurtzman C.P."/>
            <person name="Blackwell M."/>
            <person name="Grigoriev I.V."/>
            <person name="Jeffries T.W."/>
        </authorList>
    </citation>
    <scope>NUCLEOTIDE SEQUENCE [LARGE SCALE GENOMIC DNA]</scope>
    <source>
        <strain evidence="5">NRRL YB-2248</strain>
    </source>
</reference>
<evidence type="ECO:0000256" key="1">
    <source>
        <dbReference type="ARBA" id="ARBA00004496"/>
    </source>
</evidence>
<name>A0A1E4ST96_9ASCO</name>
<feature type="region of interest" description="Disordered" evidence="3">
    <location>
        <begin position="20"/>
        <end position="44"/>
    </location>
</feature>
<keyword evidence="5" id="KW-1185">Reference proteome</keyword>
<feature type="compositionally biased region" description="Acidic residues" evidence="3">
    <location>
        <begin position="29"/>
        <end position="44"/>
    </location>
</feature>
<feature type="compositionally biased region" description="Low complexity" evidence="3">
    <location>
        <begin position="80"/>
        <end position="90"/>
    </location>
</feature>
<sequence>MLGTDYYSEDVVAGDELEIFETSDHEVVDETGNDNDDDDDDDVNNEDIVHDVFVTFDSRDTFENQIKEKYENMKFNSRYSSSSKQQQQQQETKLEKLERIRNELIELQTQDDNCDSNVTGQTRDLITLLDQLQLSSEQKIINWKNSLLQFQTPKIQPIQSEITTTPSNTDTNLFQLTSRLSKVESQIGILDEDSSISLQSSINDIHRRLNLILKPEFSLDEVTEQIQYLTEKSEEYLKNMARLDTKESIIPITDKKINKLYSKIEQLPQLEKLIKLLVSRLRSIDSIISTSSTSIDFLDSLQDEFSNINIQLSSWQDKLDIVENSIETNTQSFQTQKENIQNWIKELELKIDSL</sequence>
<dbReference type="GO" id="GO:0005737">
    <property type="term" value="C:cytoplasm"/>
    <property type="evidence" value="ECO:0007669"/>
    <property type="project" value="UniProtKB-SubCell"/>
</dbReference>
<dbReference type="EMBL" id="KV453878">
    <property type="protein sequence ID" value="ODV82642.1"/>
    <property type="molecule type" value="Genomic_DNA"/>
</dbReference>
<feature type="region of interest" description="Disordered" evidence="3">
    <location>
        <begin position="74"/>
        <end position="93"/>
    </location>
</feature>
<evidence type="ECO:0000313" key="4">
    <source>
        <dbReference type="EMBL" id="ODV82642.1"/>
    </source>
</evidence>
<dbReference type="PANTHER" id="PTHR15346">
    <property type="entry name" value="DYNACTIN SUBUNIT"/>
    <property type="match status" value="1"/>
</dbReference>
<accession>A0A1E4ST96</accession>
<dbReference type="STRING" id="983967.A0A1E4ST96"/>
<evidence type="ECO:0000256" key="2">
    <source>
        <dbReference type="ARBA" id="ARBA00022490"/>
    </source>
</evidence>
<evidence type="ECO:0008006" key="6">
    <source>
        <dbReference type="Google" id="ProtNLM"/>
    </source>
</evidence>
<dbReference type="Pfam" id="PF04912">
    <property type="entry name" value="Dynamitin"/>
    <property type="match status" value="1"/>
</dbReference>
<dbReference type="Proteomes" id="UP000094801">
    <property type="component" value="Unassembled WGS sequence"/>
</dbReference>
<organism evidence="4 5">
    <name type="scientific">[Candida] arabinofermentans NRRL YB-2248</name>
    <dbReference type="NCBI Taxonomy" id="983967"/>
    <lineage>
        <taxon>Eukaryota</taxon>
        <taxon>Fungi</taxon>
        <taxon>Dikarya</taxon>
        <taxon>Ascomycota</taxon>
        <taxon>Saccharomycotina</taxon>
        <taxon>Pichiomycetes</taxon>
        <taxon>Pichiales</taxon>
        <taxon>Pichiaceae</taxon>
        <taxon>Ogataea</taxon>
        <taxon>Ogataea/Candida clade</taxon>
    </lineage>
</organism>
<dbReference type="GO" id="GO:0007017">
    <property type="term" value="P:microtubule-based process"/>
    <property type="evidence" value="ECO:0007669"/>
    <property type="project" value="InterPro"/>
</dbReference>
<gene>
    <name evidence="4" type="ORF">CANARDRAFT_123058</name>
</gene>